<keyword evidence="2 10" id="KW-0444">Lipid biosynthesis</keyword>
<dbReference type="Pfam" id="PF02660">
    <property type="entry name" value="G3P_acyltransf"/>
    <property type="match status" value="1"/>
</dbReference>
<comment type="catalytic activity">
    <reaction evidence="10">
        <text>an acyl phosphate + sn-glycerol 3-phosphate = a 1-acyl-sn-glycero-3-phosphate + phosphate</text>
        <dbReference type="Rhea" id="RHEA:34075"/>
        <dbReference type="ChEBI" id="CHEBI:43474"/>
        <dbReference type="ChEBI" id="CHEBI:57597"/>
        <dbReference type="ChEBI" id="CHEBI:57970"/>
        <dbReference type="ChEBI" id="CHEBI:59918"/>
        <dbReference type="EC" id="2.3.1.275"/>
    </reaction>
</comment>
<evidence type="ECO:0000256" key="1">
    <source>
        <dbReference type="ARBA" id="ARBA00022475"/>
    </source>
</evidence>
<keyword evidence="3 10" id="KW-0808">Transferase</keyword>
<comment type="function">
    <text evidence="10">Catalyzes the transfer of an acyl group from acyl-phosphate (acyl-PO(4)) to glycerol-3-phosphate (G3P) to form lysophosphatidic acid (LPA). This enzyme utilizes acyl-phosphate as fatty acyl donor, but not acyl-CoA or acyl-ACP.</text>
</comment>
<proteinExistence type="inferred from homology"/>
<feature type="transmembrane region" description="Helical" evidence="10">
    <location>
        <begin position="83"/>
        <end position="102"/>
    </location>
</feature>
<dbReference type="EC" id="2.3.1.275" evidence="10"/>
<evidence type="ECO:0000256" key="2">
    <source>
        <dbReference type="ARBA" id="ARBA00022516"/>
    </source>
</evidence>
<feature type="transmembrane region" description="Helical" evidence="10">
    <location>
        <begin position="114"/>
        <end position="135"/>
    </location>
</feature>
<sequence length="209" mass="22049">MNTVLMTLAAYLLGSVSFAVVTSKLFGLADPRTYGSKNPGATNVLRSGNKAAAVLTLLGDGAKGWLAVFLAIHFQQQLQVGDLAIALVTIAVFLGHLWPLYSRFVGGKGVATELGVLLGINPWLGLATLVTWLVIAYAFRYSSLAALVAALFAPFYYGLLFGADEILFAITAMSALLAYRHSANIGKLLAGKESRIGAKKDEAGKAAKK</sequence>
<dbReference type="PANTHER" id="PTHR30309">
    <property type="entry name" value="INNER MEMBRANE PROTEIN YGIH"/>
    <property type="match status" value="1"/>
</dbReference>
<dbReference type="RefSeq" id="WP_273671624.1">
    <property type="nucleotide sequence ID" value="NZ_JAQQXR010000005.1"/>
</dbReference>
<evidence type="ECO:0000256" key="6">
    <source>
        <dbReference type="ARBA" id="ARBA00023098"/>
    </source>
</evidence>
<keyword evidence="11" id="KW-0012">Acyltransferase</keyword>
<comment type="subcellular location">
    <subcellularLocation>
        <location evidence="10">Cell membrane</location>
        <topology evidence="10">Multi-pass membrane protein</topology>
    </subcellularLocation>
</comment>
<keyword evidence="5 10" id="KW-1133">Transmembrane helix</keyword>
<keyword evidence="8 10" id="KW-0594">Phospholipid biosynthesis</keyword>
<keyword evidence="9 10" id="KW-1208">Phospholipid metabolism</keyword>
<dbReference type="Proteomes" id="UP001221208">
    <property type="component" value="Unassembled WGS sequence"/>
</dbReference>
<accession>A0ABT5K308</accession>
<keyword evidence="6 10" id="KW-0443">Lipid metabolism</keyword>
<keyword evidence="7 10" id="KW-0472">Membrane</keyword>
<keyword evidence="1 10" id="KW-1003">Cell membrane</keyword>
<protein>
    <recommendedName>
        <fullName evidence="10">Glycerol-3-phosphate acyltransferase</fullName>
    </recommendedName>
    <alternativeName>
        <fullName evidence="10">Acyl-PO4 G3P acyltransferase</fullName>
    </alternativeName>
    <alternativeName>
        <fullName evidence="10">Acyl-phosphate--glycerol-3-phosphate acyltransferase</fullName>
    </alternativeName>
    <alternativeName>
        <fullName evidence="10">G3P acyltransferase</fullName>
        <shortName evidence="10">GPAT</shortName>
        <ecNumber evidence="10">2.3.1.275</ecNumber>
    </alternativeName>
    <alternativeName>
        <fullName evidence="10">Lysophosphatidic acid synthase</fullName>
        <shortName evidence="10">LPA synthase</shortName>
    </alternativeName>
</protein>
<keyword evidence="12" id="KW-1185">Reference proteome</keyword>
<evidence type="ECO:0000256" key="3">
    <source>
        <dbReference type="ARBA" id="ARBA00022679"/>
    </source>
</evidence>
<evidence type="ECO:0000256" key="4">
    <source>
        <dbReference type="ARBA" id="ARBA00022692"/>
    </source>
</evidence>
<evidence type="ECO:0000256" key="9">
    <source>
        <dbReference type="ARBA" id="ARBA00023264"/>
    </source>
</evidence>
<evidence type="ECO:0000256" key="7">
    <source>
        <dbReference type="ARBA" id="ARBA00023136"/>
    </source>
</evidence>
<evidence type="ECO:0000313" key="11">
    <source>
        <dbReference type="EMBL" id="MDC8758830.1"/>
    </source>
</evidence>
<dbReference type="SMART" id="SM01207">
    <property type="entry name" value="G3P_acyltransf"/>
    <property type="match status" value="1"/>
</dbReference>
<comment type="caution">
    <text evidence="10">Lacks conserved residue(s) required for the propagation of feature annotation.</text>
</comment>
<comment type="similarity">
    <text evidence="10">Belongs to the PlsY family.</text>
</comment>
<dbReference type="PANTHER" id="PTHR30309:SF0">
    <property type="entry name" value="GLYCEROL-3-PHOSPHATE ACYLTRANSFERASE-RELATED"/>
    <property type="match status" value="1"/>
</dbReference>
<evidence type="ECO:0000256" key="5">
    <source>
        <dbReference type="ARBA" id="ARBA00022989"/>
    </source>
</evidence>
<comment type="subunit">
    <text evidence="10">Probably interacts with PlsX.</text>
</comment>
<evidence type="ECO:0000256" key="8">
    <source>
        <dbReference type="ARBA" id="ARBA00023209"/>
    </source>
</evidence>
<comment type="caution">
    <text evidence="11">The sequence shown here is derived from an EMBL/GenBank/DDBJ whole genome shotgun (WGS) entry which is preliminary data.</text>
</comment>
<name>A0ABT5K308_9BURK</name>
<reference evidence="11 12" key="1">
    <citation type="submission" date="2022-10" db="EMBL/GenBank/DDBJ databases">
        <title>Janthinobacterium sp. hw3 Genome sequencing.</title>
        <authorList>
            <person name="Park S."/>
        </authorList>
    </citation>
    <scope>NUCLEOTIDE SEQUENCE [LARGE SCALE GENOMIC DNA]</scope>
    <source>
        <strain evidence="12">hw3</strain>
    </source>
</reference>
<gene>
    <name evidence="10 11" type="primary">plsY</name>
    <name evidence="11" type="ORF">OIK44_14700</name>
</gene>
<organism evidence="11 12">
    <name type="scientific">Janthinobacterium fluminis</name>
    <dbReference type="NCBI Taxonomy" id="2987524"/>
    <lineage>
        <taxon>Bacteria</taxon>
        <taxon>Pseudomonadati</taxon>
        <taxon>Pseudomonadota</taxon>
        <taxon>Betaproteobacteria</taxon>
        <taxon>Burkholderiales</taxon>
        <taxon>Oxalobacteraceae</taxon>
        <taxon>Janthinobacterium</taxon>
    </lineage>
</organism>
<dbReference type="NCBIfam" id="TIGR00023">
    <property type="entry name" value="glycerol-3-phosphate 1-O-acyltransferase PlsY"/>
    <property type="match status" value="1"/>
</dbReference>
<dbReference type="GO" id="GO:0004366">
    <property type="term" value="F:glycerol-3-phosphate O-acyltransferase activity"/>
    <property type="evidence" value="ECO:0007669"/>
    <property type="project" value="UniProtKB-EC"/>
</dbReference>
<dbReference type="InterPro" id="IPR003811">
    <property type="entry name" value="G3P_acylTferase_PlsY"/>
</dbReference>
<evidence type="ECO:0000313" key="12">
    <source>
        <dbReference type="Proteomes" id="UP001221208"/>
    </source>
</evidence>
<keyword evidence="4 10" id="KW-0812">Transmembrane</keyword>
<evidence type="ECO:0000256" key="10">
    <source>
        <dbReference type="HAMAP-Rule" id="MF_01043"/>
    </source>
</evidence>
<comment type="pathway">
    <text evidence="10">Lipid metabolism; phospholipid metabolism.</text>
</comment>
<dbReference type="HAMAP" id="MF_01043">
    <property type="entry name" value="PlsY"/>
    <property type="match status" value="1"/>
</dbReference>
<dbReference type="EMBL" id="JAQQXR010000005">
    <property type="protein sequence ID" value="MDC8758830.1"/>
    <property type="molecule type" value="Genomic_DNA"/>
</dbReference>